<dbReference type="Proteomes" id="UP001153678">
    <property type="component" value="Unassembled WGS sequence"/>
</dbReference>
<dbReference type="Pfam" id="PF13384">
    <property type="entry name" value="HTH_23"/>
    <property type="match status" value="1"/>
</dbReference>
<name>A0A9W4T9P4_9GLOM</name>
<sequence length="103" mass="11761">MRENELSKAQCERIISAYLSGTKQMIISTQLGISTSTVNNTIKRYKETGSAIPEKRPSHPKILNQRDKRTLQRIIRNNQFAPLSLGSYVTCKKPLLTQKQQKD</sequence>
<gene>
    <name evidence="1" type="ORF">FWILDA_LOCUS18955</name>
</gene>
<dbReference type="InterPro" id="IPR036388">
    <property type="entry name" value="WH-like_DNA-bd_sf"/>
</dbReference>
<dbReference type="SUPFAM" id="SSF46689">
    <property type="entry name" value="Homeodomain-like"/>
    <property type="match status" value="1"/>
</dbReference>
<dbReference type="OrthoDB" id="2429547at2759"/>
<proteinExistence type="predicted"/>
<feature type="non-terminal residue" evidence="1">
    <location>
        <position position="1"/>
    </location>
</feature>
<protein>
    <submittedName>
        <fullName evidence="1">6459_t:CDS:1</fullName>
    </submittedName>
</protein>
<organism evidence="1 2">
    <name type="scientific">Funneliformis geosporum</name>
    <dbReference type="NCBI Taxonomy" id="1117311"/>
    <lineage>
        <taxon>Eukaryota</taxon>
        <taxon>Fungi</taxon>
        <taxon>Fungi incertae sedis</taxon>
        <taxon>Mucoromycota</taxon>
        <taxon>Glomeromycotina</taxon>
        <taxon>Glomeromycetes</taxon>
        <taxon>Glomerales</taxon>
        <taxon>Glomeraceae</taxon>
        <taxon>Funneliformis</taxon>
    </lineage>
</organism>
<dbReference type="Gene3D" id="1.10.10.10">
    <property type="entry name" value="Winged helix-like DNA-binding domain superfamily/Winged helix DNA-binding domain"/>
    <property type="match status" value="1"/>
</dbReference>
<accession>A0A9W4T9P4</accession>
<evidence type="ECO:0000313" key="1">
    <source>
        <dbReference type="EMBL" id="CAI2199199.1"/>
    </source>
</evidence>
<feature type="non-terminal residue" evidence="1">
    <location>
        <position position="103"/>
    </location>
</feature>
<reference evidence="1" key="1">
    <citation type="submission" date="2022-08" db="EMBL/GenBank/DDBJ databases">
        <authorList>
            <person name="Kallberg Y."/>
            <person name="Tangrot J."/>
            <person name="Rosling A."/>
        </authorList>
    </citation>
    <scope>NUCLEOTIDE SEQUENCE</scope>
    <source>
        <strain evidence="1">Wild A</strain>
    </source>
</reference>
<dbReference type="AlphaFoldDB" id="A0A9W4T9P4"/>
<keyword evidence="2" id="KW-1185">Reference proteome</keyword>
<dbReference type="InterPro" id="IPR009057">
    <property type="entry name" value="Homeodomain-like_sf"/>
</dbReference>
<evidence type="ECO:0000313" key="2">
    <source>
        <dbReference type="Proteomes" id="UP001153678"/>
    </source>
</evidence>
<comment type="caution">
    <text evidence="1">The sequence shown here is derived from an EMBL/GenBank/DDBJ whole genome shotgun (WGS) entry which is preliminary data.</text>
</comment>
<dbReference type="EMBL" id="CAMKVN010020564">
    <property type="protein sequence ID" value="CAI2199199.1"/>
    <property type="molecule type" value="Genomic_DNA"/>
</dbReference>